<evidence type="ECO:0000259" key="9">
    <source>
        <dbReference type="PROSITE" id="PS50850"/>
    </source>
</evidence>
<feature type="transmembrane region" description="Helical" evidence="8">
    <location>
        <begin position="61"/>
        <end position="82"/>
    </location>
</feature>
<dbReference type="GO" id="GO:0005886">
    <property type="term" value="C:plasma membrane"/>
    <property type="evidence" value="ECO:0007669"/>
    <property type="project" value="UniProtKB-SubCell"/>
</dbReference>
<dbReference type="SUPFAM" id="SSF103473">
    <property type="entry name" value="MFS general substrate transporter"/>
    <property type="match status" value="1"/>
</dbReference>
<feature type="transmembrane region" description="Helical" evidence="8">
    <location>
        <begin position="290"/>
        <end position="311"/>
    </location>
</feature>
<organism evidence="10 11">
    <name type="scientific">Azospirillum humicireducens</name>
    <dbReference type="NCBI Taxonomy" id="1226968"/>
    <lineage>
        <taxon>Bacteria</taxon>
        <taxon>Pseudomonadati</taxon>
        <taxon>Pseudomonadota</taxon>
        <taxon>Alphaproteobacteria</taxon>
        <taxon>Rhodospirillales</taxon>
        <taxon>Azospirillaceae</taxon>
        <taxon>Azospirillum</taxon>
    </lineage>
</organism>
<feature type="domain" description="Major facilitator superfamily (MFS) profile" evidence="9">
    <location>
        <begin position="23"/>
        <end position="400"/>
    </location>
</feature>
<feature type="transmembrane region" description="Helical" evidence="8">
    <location>
        <begin position="350"/>
        <end position="367"/>
    </location>
</feature>
<evidence type="ECO:0000256" key="2">
    <source>
        <dbReference type="ARBA" id="ARBA00008335"/>
    </source>
</evidence>
<feature type="transmembrane region" description="Helical" evidence="8">
    <location>
        <begin position="115"/>
        <end position="134"/>
    </location>
</feature>
<sequence length="415" mass="42703">MTAISDETDRPGATAATAAAPWRDHCAMLVCAMTGFSSLYLTQSLGGELQRLHGLSVQQCAALLTATTLGLALASPLAGLLVQQLGLRRALVVGLTLLGLLDAGLAVAGGFAELLVLRAMQGAAMPMVLSALLAGIERQPSTRTALGMSATYVMGTVCGGIVGRLLPASLIPSFGWSAAFLAMALLHGIALLLALALAFKGSGPARQPAGDERSRRRGYGAWSLPAVYAGGFALLFSQIAVFTFIAFRLAEPPFGWSTAMLGSLYLVFLPSLVFLHGTRRVVSRIGHGRTVAAAALLSWIGLLMTLAGSALPVVAGLVVFSTAVFFVQAVLAHALSLCGGASGARASGGYLFFYYLGGSLGSLVPALLWQRFGWAGCLALIALLQLAAAGLIRLANARARPAPASSATHNTLGEN</sequence>
<dbReference type="OrthoDB" id="63984at2"/>
<dbReference type="Proteomes" id="UP000077405">
    <property type="component" value="Chromosome"/>
</dbReference>
<feature type="transmembrane region" description="Helical" evidence="8">
    <location>
        <begin position="146"/>
        <end position="166"/>
    </location>
</feature>
<feature type="transmembrane region" description="Helical" evidence="8">
    <location>
        <begin position="219"/>
        <end position="247"/>
    </location>
</feature>
<keyword evidence="7 8" id="KW-0472">Membrane</keyword>
<comment type="subcellular location">
    <subcellularLocation>
        <location evidence="1">Cell membrane</location>
        <topology evidence="1">Multi-pass membrane protein</topology>
    </subcellularLocation>
</comment>
<protein>
    <submittedName>
        <fullName evidence="10">MFS transporter</fullName>
    </submittedName>
</protein>
<accession>A0A160JCZ7</accession>
<keyword evidence="5 8" id="KW-0812">Transmembrane</keyword>
<evidence type="ECO:0000256" key="8">
    <source>
        <dbReference type="SAM" id="Phobius"/>
    </source>
</evidence>
<dbReference type="Gene3D" id="1.20.1250.20">
    <property type="entry name" value="MFS general substrate transporter like domains"/>
    <property type="match status" value="1"/>
</dbReference>
<dbReference type="InterPro" id="IPR020846">
    <property type="entry name" value="MFS_dom"/>
</dbReference>
<dbReference type="KEGG" id="ahu:A6A40_00730"/>
<evidence type="ECO:0000256" key="3">
    <source>
        <dbReference type="ARBA" id="ARBA00022448"/>
    </source>
</evidence>
<evidence type="ECO:0000256" key="7">
    <source>
        <dbReference type="ARBA" id="ARBA00023136"/>
    </source>
</evidence>
<dbReference type="EMBL" id="CP015285">
    <property type="protein sequence ID" value="ANC90552.1"/>
    <property type="molecule type" value="Genomic_DNA"/>
</dbReference>
<evidence type="ECO:0000256" key="4">
    <source>
        <dbReference type="ARBA" id="ARBA00022475"/>
    </source>
</evidence>
<dbReference type="InterPro" id="IPR036259">
    <property type="entry name" value="MFS_trans_sf"/>
</dbReference>
<evidence type="ECO:0000256" key="5">
    <source>
        <dbReference type="ARBA" id="ARBA00022692"/>
    </source>
</evidence>
<dbReference type="Pfam" id="PF07690">
    <property type="entry name" value="MFS_1"/>
    <property type="match status" value="1"/>
</dbReference>
<dbReference type="GO" id="GO:0022857">
    <property type="term" value="F:transmembrane transporter activity"/>
    <property type="evidence" value="ECO:0007669"/>
    <property type="project" value="InterPro"/>
</dbReference>
<feature type="transmembrane region" description="Helical" evidence="8">
    <location>
        <begin position="259"/>
        <end position="278"/>
    </location>
</feature>
<gene>
    <name evidence="10" type="ORF">A6A40_00730</name>
</gene>
<dbReference type="PANTHER" id="PTHR43271">
    <property type="entry name" value="BLL2771 PROTEIN"/>
    <property type="match status" value="1"/>
</dbReference>
<keyword evidence="6 8" id="KW-1133">Transmembrane helix</keyword>
<keyword evidence="3" id="KW-0813">Transport</keyword>
<feature type="transmembrane region" description="Helical" evidence="8">
    <location>
        <begin position="178"/>
        <end position="199"/>
    </location>
</feature>
<dbReference type="PANTHER" id="PTHR43271:SF2">
    <property type="entry name" value="BLL2771 PROTEIN"/>
    <property type="match status" value="1"/>
</dbReference>
<dbReference type="InterPro" id="IPR011701">
    <property type="entry name" value="MFS"/>
</dbReference>
<feature type="transmembrane region" description="Helical" evidence="8">
    <location>
        <begin position="89"/>
        <end position="109"/>
    </location>
</feature>
<keyword evidence="4" id="KW-1003">Cell membrane</keyword>
<evidence type="ECO:0000256" key="6">
    <source>
        <dbReference type="ARBA" id="ARBA00022989"/>
    </source>
</evidence>
<proteinExistence type="inferred from homology"/>
<evidence type="ECO:0000313" key="11">
    <source>
        <dbReference type="Proteomes" id="UP000077405"/>
    </source>
</evidence>
<dbReference type="PROSITE" id="PS50850">
    <property type="entry name" value="MFS"/>
    <property type="match status" value="1"/>
</dbReference>
<feature type="transmembrane region" description="Helical" evidence="8">
    <location>
        <begin position="317"/>
        <end position="338"/>
    </location>
</feature>
<feature type="transmembrane region" description="Helical" evidence="8">
    <location>
        <begin position="373"/>
        <end position="392"/>
    </location>
</feature>
<name>A0A160JCZ7_9PROT</name>
<dbReference type="AlphaFoldDB" id="A0A160JCZ7"/>
<dbReference type="STRING" id="1226968.A6A40_00730"/>
<comment type="similarity">
    <text evidence="2">Belongs to the major facilitator superfamily.</text>
</comment>
<reference evidence="10 11" key="1">
    <citation type="journal article" date="2013" name="Int. J. Syst. Evol. Microbiol.">
        <title>Azospirillum humicireducens sp. nov., a nitrogen-fixing bacterium isolated from a microbial fuel cell.</title>
        <authorList>
            <person name="Zhou S."/>
            <person name="Han L."/>
            <person name="Wang Y."/>
            <person name="Yang G."/>
            <person name="Zhuang L."/>
            <person name="Hu P."/>
        </authorList>
    </citation>
    <scope>NUCLEOTIDE SEQUENCE [LARGE SCALE GENOMIC DNA]</scope>
    <source>
        <strain evidence="10 11">SgZ-5</strain>
    </source>
</reference>
<keyword evidence="11" id="KW-1185">Reference proteome</keyword>
<evidence type="ECO:0000313" key="10">
    <source>
        <dbReference type="EMBL" id="ANC90552.1"/>
    </source>
</evidence>
<evidence type="ECO:0000256" key="1">
    <source>
        <dbReference type="ARBA" id="ARBA00004651"/>
    </source>
</evidence>
<dbReference type="RefSeq" id="WP_063633688.1">
    <property type="nucleotide sequence ID" value="NZ_CP015285.1"/>
</dbReference>